<organism evidence="2 3">
    <name type="scientific">Paracraurococcus ruber</name>
    <dbReference type="NCBI Taxonomy" id="77675"/>
    <lineage>
        <taxon>Bacteria</taxon>
        <taxon>Pseudomonadati</taxon>
        <taxon>Pseudomonadota</taxon>
        <taxon>Alphaproteobacteria</taxon>
        <taxon>Acetobacterales</taxon>
        <taxon>Roseomonadaceae</taxon>
        <taxon>Paracraurococcus</taxon>
    </lineage>
</organism>
<dbReference type="PANTHER" id="PTHR43464">
    <property type="entry name" value="METHYLTRANSFERASE"/>
    <property type="match status" value="1"/>
</dbReference>
<sequence length="267" mass="28124">MSAALHVADDPALGLLCGQLARNRFLPVPPPHLLSCGDGDYCAIGAEFLRHFVARAGLRPQDRVLDIGCGPGRMAVPLTQYLAGDASYDGVDVDAAAIGWCADVITPAYPGFRFHRLDIAHPLYNPGGALAAEALALPFADASMDMVLLVSVLTHLDLPAIARYGAEIRRVLAPGGRCFATAFLLNRPARAGIAAGRAALPFPDRPDDPVLVAHPDAPLAAIAFEEDLLLGTLLGAGLRRRRPAAYGTWSGREGGTGFQDICVFEPA</sequence>
<dbReference type="CDD" id="cd02440">
    <property type="entry name" value="AdoMet_MTases"/>
    <property type="match status" value="1"/>
</dbReference>
<reference evidence="2 3" key="1">
    <citation type="journal article" date="2020" name="Microorganisms">
        <title>Osmotic Adaptation and Compatible Solute Biosynthesis of Phototrophic Bacteria as Revealed from Genome Analyses.</title>
        <authorList>
            <person name="Imhoff J.F."/>
            <person name="Rahn T."/>
            <person name="Kunzel S."/>
            <person name="Keller A."/>
            <person name="Neulinger S.C."/>
        </authorList>
    </citation>
    <scope>NUCLEOTIDE SEQUENCE [LARGE SCALE GENOMIC DNA]</scope>
    <source>
        <strain evidence="2 3">DSM 15382</strain>
    </source>
</reference>
<dbReference type="PANTHER" id="PTHR43464:SF83">
    <property type="entry name" value="MALONYL-[ACYL-CARRIER PROTEIN] O-METHYLTRANSFERASE"/>
    <property type="match status" value="1"/>
</dbReference>
<feature type="domain" description="Methyltransferase type 11" evidence="1">
    <location>
        <begin position="65"/>
        <end position="179"/>
    </location>
</feature>
<evidence type="ECO:0000313" key="2">
    <source>
        <dbReference type="EMBL" id="MBK1661755.1"/>
    </source>
</evidence>
<name>A0ABS1D4G4_9PROT</name>
<dbReference type="Pfam" id="PF08241">
    <property type="entry name" value="Methyltransf_11"/>
    <property type="match status" value="1"/>
</dbReference>
<dbReference type="Proteomes" id="UP000697995">
    <property type="component" value="Unassembled WGS sequence"/>
</dbReference>
<protein>
    <recommendedName>
        <fullName evidence="1">Methyltransferase type 11 domain-containing protein</fullName>
    </recommendedName>
</protein>
<proteinExistence type="predicted"/>
<dbReference type="InterPro" id="IPR029063">
    <property type="entry name" value="SAM-dependent_MTases_sf"/>
</dbReference>
<dbReference type="InterPro" id="IPR013216">
    <property type="entry name" value="Methyltransf_11"/>
</dbReference>
<keyword evidence="3" id="KW-1185">Reference proteome</keyword>
<dbReference type="EMBL" id="NRSG01000364">
    <property type="protein sequence ID" value="MBK1661755.1"/>
    <property type="molecule type" value="Genomic_DNA"/>
</dbReference>
<gene>
    <name evidence="2" type="ORF">CKO45_26505</name>
</gene>
<accession>A0ABS1D4G4</accession>
<evidence type="ECO:0000259" key="1">
    <source>
        <dbReference type="Pfam" id="PF08241"/>
    </source>
</evidence>
<dbReference type="Gene3D" id="3.40.50.150">
    <property type="entry name" value="Vaccinia Virus protein VP39"/>
    <property type="match status" value="1"/>
</dbReference>
<comment type="caution">
    <text evidence="2">The sequence shown here is derived from an EMBL/GenBank/DDBJ whole genome shotgun (WGS) entry which is preliminary data.</text>
</comment>
<evidence type="ECO:0000313" key="3">
    <source>
        <dbReference type="Proteomes" id="UP000697995"/>
    </source>
</evidence>
<dbReference type="RefSeq" id="WP_133223125.1">
    <property type="nucleotide sequence ID" value="NZ_NRSG01000364.1"/>
</dbReference>
<dbReference type="SUPFAM" id="SSF53335">
    <property type="entry name" value="S-adenosyl-L-methionine-dependent methyltransferases"/>
    <property type="match status" value="1"/>
</dbReference>